<dbReference type="EMBL" id="KN847475">
    <property type="protein sequence ID" value="KIX10648.1"/>
    <property type="molecule type" value="Genomic_DNA"/>
</dbReference>
<sequence length="261" mass="27563">MSARFQQPLLAFLAIIHVATAATVTLTESPAYASQRSCAIYCWYAGFSVDGGPDQLASELDCPVDPIENDCFCRPDLQASADSYLKSCVSGVCDGNTVDVNSAVSIYDSYCTSAGYLRAEETAPAQTSSGTQQPPATVTVTALRTVTVSSGQQSLRSPTSLTTGTPTSPTSDDTLSSSSNSADSQNDSGLETGELVGIIVGILGFIATSIGVWFSYRMLKNKRAGQGNGAFMVPPHPHPIQPVTHTAKYPVMAQDNYFGYR</sequence>
<dbReference type="HOGENOM" id="CLU_100654_0_0_1"/>
<feature type="transmembrane region" description="Helical" evidence="11">
    <location>
        <begin position="195"/>
        <end position="216"/>
    </location>
</feature>
<evidence type="ECO:0000259" key="13">
    <source>
        <dbReference type="PROSITE" id="PS52012"/>
    </source>
</evidence>
<evidence type="ECO:0000256" key="10">
    <source>
        <dbReference type="SAM" id="MobiDB-lite"/>
    </source>
</evidence>
<keyword evidence="5" id="KW-0336">GPI-anchor</keyword>
<evidence type="ECO:0000256" key="11">
    <source>
        <dbReference type="SAM" id="Phobius"/>
    </source>
</evidence>
<evidence type="ECO:0000256" key="7">
    <source>
        <dbReference type="ARBA" id="ARBA00023157"/>
    </source>
</evidence>
<dbReference type="InterPro" id="IPR008427">
    <property type="entry name" value="Extracellular_membr_CFEM_dom"/>
</dbReference>
<dbReference type="RefSeq" id="XP_013277784.1">
    <property type="nucleotide sequence ID" value="XM_013422330.1"/>
</dbReference>
<keyword evidence="11" id="KW-1133">Transmembrane helix</keyword>
<dbReference type="GO" id="GO:0098552">
    <property type="term" value="C:side of membrane"/>
    <property type="evidence" value="ECO:0007669"/>
    <property type="project" value="UniProtKB-KW"/>
</dbReference>
<feature type="signal peptide" evidence="12">
    <location>
        <begin position="1"/>
        <end position="21"/>
    </location>
</feature>
<comment type="caution">
    <text evidence="9">Lacks conserved residue(s) required for the propagation of feature annotation.</text>
</comment>
<keyword evidence="6 12" id="KW-0732">Signal</keyword>
<keyword evidence="4" id="KW-0964">Secreted</keyword>
<comment type="similarity">
    <text evidence="3">Belongs to the RBT5 family.</text>
</comment>
<feature type="compositionally biased region" description="Low complexity" evidence="10">
    <location>
        <begin position="149"/>
        <end position="184"/>
    </location>
</feature>
<keyword evidence="8" id="KW-0449">Lipoprotein</keyword>
<evidence type="ECO:0000313" key="14">
    <source>
        <dbReference type="EMBL" id="KIX10648.1"/>
    </source>
</evidence>
<evidence type="ECO:0000256" key="8">
    <source>
        <dbReference type="ARBA" id="ARBA00023288"/>
    </source>
</evidence>
<evidence type="ECO:0000256" key="6">
    <source>
        <dbReference type="ARBA" id="ARBA00022729"/>
    </source>
</evidence>
<keyword evidence="15" id="KW-1185">Reference proteome</keyword>
<evidence type="ECO:0000256" key="5">
    <source>
        <dbReference type="ARBA" id="ARBA00022622"/>
    </source>
</evidence>
<evidence type="ECO:0000256" key="3">
    <source>
        <dbReference type="ARBA" id="ARBA00010031"/>
    </source>
</evidence>
<dbReference type="PROSITE" id="PS52012">
    <property type="entry name" value="CFEM"/>
    <property type="match status" value="1"/>
</dbReference>
<keyword evidence="5" id="KW-0325">Glycoprotein</keyword>
<comment type="subcellular location">
    <subcellularLocation>
        <location evidence="1">Membrane</location>
        <topology evidence="1">Lipid-anchor</topology>
        <topology evidence="1">GPI-anchor</topology>
    </subcellularLocation>
    <subcellularLocation>
        <location evidence="2">Secreted</location>
    </subcellularLocation>
</comment>
<evidence type="ECO:0000256" key="1">
    <source>
        <dbReference type="ARBA" id="ARBA00004589"/>
    </source>
</evidence>
<evidence type="ECO:0000313" key="15">
    <source>
        <dbReference type="Proteomes" id="UP000053617"/>
    </source>
</evidence>
<keyword evidence="11" id="KW-0472">Membrane</keyword>
<evidence type="ECO:0000256" key="12">
    <source>
        <dbReference type="SAM" id="SignalP"/>
    </source>
</evidence>
<dbReference type="STRING" id="1442369.A0A0D2HJ05"/>
<keyword evidence="11" id="KW-0812">Transmembrane</keyword>
<accession>A0A0D2HJ05</accession>
<dbReference type="OrthoDB" id="4506219at2759"/>
<proteinExistence type="inferred from homology"/>
<evidence type="ECO:0000256" key="2">
    <source>
        <dbReference type="ARBA" id="ARBA00004613"/>
    </source>
</evidence>
<evidence type="ECO:0000256" key="4">
    <source>
        <dbReference type="ARBA" id="ARBA00022525"/>
    </source>
</evidence>
<dbReference type="GO" id="GO:0005576">
    <property type="term" value="C:extracellular region"/>
    <property type="evidence" value="ECO:0007669"/>
    <property type="project" value="UniProtKB-SubCell"/>
</dbReference>
<feature type="chain" id="PRO_5002259644" description="CFEM domain-containing protein" evidence="12">
    <location>
        <begin position="22"/>
        <end position="261"/>
    </location>
</feature>
<feature type="domain" description="CFEM" evidence="13">
    <location>
        <begin position="10"/>
        <end position="138"/>
    </location>
</feature>
<dbReference type="AlphaFoldDB" id="A0A0D2HJ05"/>
<feature type="region of interest" description="Disordered" evidence="10">
    <location>
        <begin position="149"/>
        <end position="188"/>
    </location>
</feature>
<organism evidence="14 15">
    <name type="scientific">Rhinocladiella mackenziei CBS 650.93</name>
    <dbReference type="NCBI Taxonomy" id="1442369"/>
    <lineage>
        <taxon>Eukaryota</taxon>
        <taxon>Fungi</taxon>
        <taxon>Dikarya</taxon>
        <taxon>Ascomycota</taxon>
        <taxon>Pezizomycotina</taxon>
        <taxon>Eurotiomycetes</taxon>
        <taxon>Chaetothyriomycetidae</taxon>
        <taxon>Chaetothyriales</taxon>
        <taxon>Herpotrichiellaceae</taxon>
        <taxon>Rhinocladiella</taxon>
    </lineage>
</organism>
<reference evidence="14 15" key="1">
    <citation type="submission" date="2015-01" db="EMBL/GenBank/DDBJ databases">
        <title>The Genome Sequence of Rhinocladiella mackenzie CBS 650.93.</title>
        <authorList>
            <consortium name="The Broad Institute Genomics Platform"/>
            <person name="Cuomo C."/>
            <person name="de Hoog S."/>
            <person name="Gorbushina A."/>
            <person name="Stielow B."/>
            <person name="Teixiera M."/>
            <person name="Abouelleil A."/>
            <person name="Chapman S.B."/>
            <person name="Priest M."/>
            <person name="Young S.K."/>
            <person name="Wortman J."/>
            <person name="Nusbaum C."/>
            <person name="Birren B."/>
        </authorList>
    </citation>
    <scope>NUCLEOTIDE SEQUENCE [LARGE SCALE GENOMIC DNA]</scope>
    <source>
        <strain evidence="14 15">CBS 650.93</strain>
    </source>
</reference>
<protein>
    <recommendedName>
        <fullName evidence="13">CFEM domain-containing protein</fullName>
    </recommendedName>
</protein>
<name>A0A0D2HJ05_9EURO</name>
<dbReference type="GeneID" id="25289803"/>
<gene>
    <name evidence="14" type="ORF">Z518_01732</name>
</gene>
<evidence type="ECO:0000256" key="9">
    <source>
        <dbReference type="PROSITE-ProRule" id="PRU01356"/>
    </source>
</evidence>
<keyword evidence="7" id="KW-1015">Disulfide bond</keyword>
<dbReference type="VEuPathDB" id="FungiDB:Z518_01732"/>
<dbReference type="Proteomes" id="UP000053617">
    <property type="component" value="Unassembled WGS sequence"/>
</dbReference>